<evidence type="ECO:0000313" key="9">
    <source>
        <dbReference type="Proteomes" id="UP001642720"/>
    </source>
</evidence>
<dbReference type="PANTHER" id="PTHR45937:SF1">
    <property type="entry name" value="ASPARAGINE SYNTHETASE DOMAIN-CONTAINING PROTEIN 1"/>
    <property type="match status" value="1"/>
</dbReference>
<dbReference type="EMBL" id="PPTA01000019">
    <property type="protein sequence ID" value="TFA98581.1"/>
    <property type="molecule type" value="Genomic_DNA"/>
</dbReference>
<dbReference type="PRINTS" id="PR00420">
    <property type="entry name" value="RNGMNOXGNASE"/>
</dbReference>
<evidence type="ECO:0000259" key="7">
    <source>
        <dbReference type="PROSITE" id="PS51278"/>
    </source>
</evidence>
<dbReference type="CDD" id="cd01991">
    <property type="entry name" value="Asn_synthase_B_C"/>
    <property type="match status" value="1"/>
</dbReference>
<dbReference type="GeneID" id="300581148"/>
<dbReference type="InterPro" id="IPR017932">
    <property type="entry name" value="GATase_2_dom"/>
</dbReference>
<dbReference type="Gene3D" id="3.50.50.60">
    <property type="entry name" value="FAD/NAD(P)-binding domain"/>
    <property type="match status" value="1"/>
</dbReference>
<evidence type="ECO:0000256" key="2">
    <source>
        <dbReference type="ARBA" id="ARBA00022630"/>
    </source>
</evidence>
<dbReference type="InterPro" id="IPR002938">
    <property type="entry name" value="FAD-bd"/>
</dbReference>
<evidence type="ECO:0000256" key="6">
    <source>
        <dbReference type="ARBA" id="ARBA00023002"/>
    </source>
</evidence>
<evidence type="ECO:0000256" key="1">
    <source>
        <dbReference type="ARBA" id="ARBA00022605"/>
    </source>
</evidence>
<dbReference type="SUPFAM" id="SSF56235">
    <property type="entry name" value="N-terminal nucleophile aminohydrolases (Ntn hydrolases)"/>
    <property type="match status" value="1"/>
</dbReference>
<protein>
    <recommendedName>
        <fullName evidence="7">Glutamine amidotransferase type-2 domain-containing protein</fullName>
    </recommendedName>
</protein>
<dbReference type="InterPro" id="IPR014729">
    <property type="entry name" value="Rossmann-like_a/b/a_fold"/>
</dbReference>
<dbReference type="InterPro" id="IPR001962">
    <property type="entry name" value="Asn_synthase"/>
</dbReference>
<dbReference type="Gene3D" id="3.40.50.620">
    <property type="entry name" value="HUPs"/>
    <property type="match status" value="1"/>
</dbReference>
<dbReference type="Pfam" id="PF00733">
    <property type="entry name" value="Asn_synthase"/>
    <property type="match status" value="1"/>
</dbReference>
<keyword evidence="9" id="KW-1185">Reference proteome</keyword>
<dbReference type="PANTHER" id="PTHR45937">
    <property type="entry name" value="ASPARAGINE SYNTHETASE DOMAIN-CONTAINING PROTEIN 1"/>
    <property type="match status" value="1"/>
</dbReference>
<dbReference type="SUPFAM" id="SSF51905">
    <property type="entry name" value="FAD/NAD(P)-binding domain"/>
    <property type="match status" value="1"/>
</dbReference>
<keyword evidence="5" id="KW-0315">Glutamine amidotransferase</keyword>
<dbReference type="InterPro" id="IPR029055">
    <property type="entry name" value="Ntn_hydrolases_N"/>
</dbReference>
<keyword evidence="6" id="KW-0560">Oxidoreductase</keyword>
<dbReference type="SUPFAM" id="SSF52402">
    <property type="entry name" value="Adenine nucleotide alpha hydrolases-like"/>
    <property type="match status" value="1"/>
</dbReference>
<keyword evidence="4" id="KW-0061">Asparagine biosynthesis</keyword>
<dbReference type="Gene3D" id="3.60.20.10">
    <property type="entry name" value="Glutamine Phosphoribosylpyrophosphate, subunit 1, domain 1"/>
    <property type="match status" value="1"/>
</dbReference>
<dbReference type="Proteomes" id="UP001642720">
    <property type="component" value="Unassembled WGS sequence"/>
</dbReference>
<accession>A0ABY2GRL8</accession>
<proteinExistence type="predicted"/>
<evidence type="ECO:0000256" key="4">
    <source>
        <dbReference type="ARBA" id="ARBA00022888"/>
    </source>
</evidence>
<reference evidence="8 9" key="1">
    <citation type="submission" date="2018-01" db="EMBL/GenBank/DDBJ databases">
        <title>Genome characterization of the sugarcane-associated fungus Trichoderma ghanense CCMA-1212 and their application in lignocelulose bioconversion.</title>
        <authorList>
            <person name="Steindorff A.S."/>
            <person name="Mendes T.D."/>
            <person name="Vilela E.S.D."/>
            <person name="Rodrigues D.S."/>
            <person name="Formighieri E.F."/>
            <person name="Melo I.S."/>
            <person name="Favaro L.C.L."/>
        </authorList>
    </citation>
    <scope>NUCLEOTIDE SEQUENCE [LARGE SCALE GENOMIC DNA]</scope>
    <source>
        <strain evidence="8 9">CCMA-1212</strain>
    </source>
</reference>
<sequence length="1013" mass="110973">MKIIIIGAGLGGLTAAFAFARAGHDVQVLERSPSLNPTGGGISIRPSASKVIQSWGLQKGLEQICDRSPSVTYRELKTGEIRTTIVDSPEHADWGTTRRAMIKLLHHQASQAGARIRFTTNVARVSDDAANATITLESGEQIVADVVLAADGIKSQTRRSVLSDAGSPEQWDPNIDNTTFYSFDMAASKLTDDPSSMKLTENSNITIWKGDGGFVVTRYSSRFKRVGLLFAIEGETDQKSLWDENGDIEYVRRFFSGSCSDMVKALSIAKTCDRWRIAEVPNLPRWSSQAGRIVLLGDAAHAMHPNAAQGYSTIIEDIGVLQFLFSSLPGSTVAQVVSIWRAVCKPRAERIKEFSRWNTKHLSGKTELAIGRSHADSLLDSVVPDRNAEFGSLEFWKWNVEYDAVGERLSMDNEVVEEKELKLLKDQVKSMIRLSSGLERRLRNRGPDHLGTVEAQLSPDDGSLRVALTSTVLSLRGDHLAQQPLVDAESGSVLCWNGEAWKLGGKPVEGNDGEAVLSLLAAAASRDPGSEDSVLDALRSIDGPFAFIFLDRRAKRLYYGRDRLGRRSLLVKRGDEFLLSSIAEAPAEGWAEVEADGCYTIQLDATDSPTELVPVRHDWDQDEDLVSSIGIFNASIPASTATTAPLTSQSPSVEQLRQHLTESLQLRVLNVPRPPKAGTSDARVAVLFSGGLDCTVLARMASDMIPPEQAIDLINVAFENPRIAAQNAKLSTDELFELCPDRMTGRKSFAELSTVCPNRRWRFVTVSTPPHEAVEKLVLMRLAQVNVPYEETCAHRAEVIDLIYPHNTEMDLSIACALYFAARGQGLGQLAPGLGAAEPYSTTARVLLSGLGADELFGGYVRHATAFTRSGYPGLIDELKLDVGRLGKRNLGRDDRVMAHWSREVRFPYLDESLVKWAIELPAWEKCDFDNQGNGCDLEPEKRVLRLLAESLGMRSVATEKKRASARLYTNAKEGAHDAGEGGLGGDDENRYFRAITATGGIEWNDCAFAARS</sequence>
<evidence type="ECO:0000256" key="5">
    <source>
        <dbReference type="ARBA" id="ARBA00022962"/>
    </source>
</evidence>
<keyword evidence="3" id="KW-0274">FAD</keyword>
<dbReference type="InterPro" id="IPR051857">
    <property type="entry name" value="Asn_synthetase_domain"/>
</dbReference>
<evidence type="ECO:0000256" key="3">
    <source>
        <dbReference type="ARBA" id="ARBA00022827"/>
    </source>
</evidence>
<comment type="caution">
    <text evidence="8">The sequence shown here is derived from an EMBL/GenBank/DDBJ whole genome shotgun (WGS) entry which is preliminary data.</text>
</comment>
<dbReference type="Pfam" id="PF13537">
    <property type="entry name" value="GATase_7"/>
    <property type="match status" value="1"/>
</dbReference>
<evidence type="ECO:0000313" key="8">
    <source>
        <dbReference type="EMBL" id="TFA98581.1"/>
    </source>
</evidence>
<dbReference type="PROSITE" id="PS51278">
    <property type="entry name" value="GATASE_TYPE_2"/>
    <property type="match status" value="1"/>
</dbReference>
<feature type="domain" description="Glutamine amidotransferase type-2" evidence="7">
    <location>
        <begin position="413"/>
        <end position="618"/>
    </location>
</feature>
<dbReference type="CDD" id="cd03766">
    <property type="entry name" value="Gn_AT_II_novel"/>
    <property type="match status" value="1"/>
</dbReference>
<keyword evidence="1" id="KW-0028">Amino-acid biosynthesis</keyword>
<gene>
    <name evidence="8" type="ORF">CCMA1212_009623</name>
</gene>
<dbReference type="RefSeq" id="XP_073554783.1">
    <property type="nucleotide sequence ID" value="XM_073706698.1"/>
</dbReference>
<keyword evidence="2" id="KW-0285">Flavoprotein</keyword>
<name>A0ABY2GRL8_9HYPO</name>
<dbReference type="Pfam" id="PF01494">
    <property type="entry name" value="FAD_binding_3"/>
    <property type="match status" value="1"/>
</dbReference>
<organism evidence="8 9">
    <name type="scientific">Trichoderma ghanense</name>
    <dbReference type="NCBI Taxonomy" id="65468"/>
    <lineage>
        <taxon>Eukaryota</taxon>
        <taxon>Fungi</taxon>
        <taxon>Dikarya</taxon>
        <taxon>Ascomycota</taxon>
        <taxon>Pezizomycotina</taxon>
        <taxon>Sordariomycetes</taxon>
        <taxon>Hypocreomycetidae</taxon>
        <taxon>Hypocreales</taxon>
        <taxon>Hypocreaceae</taxon>
        <taxon>Trichoderma</taxon>
    </lineage>
</organism>
<dbReference type="InterPro" id="IPR036188">
    <property type="entry name" value="FAD/NAD-bd_sf"/>
</dbReference>